<organism evidence="2 3">
    <name type="scientific">Arachis duranensis</name>
    <name type="common">Wild peanut</name>
    <dbReference type="NCBI Taxonomy" id="130453"/>
    <lineage>
        <taxon>Eukaryota</taxon>
        <taxon>Viridiplantae</taxon>
        <taxon>Streptophyta</taxon>
        <taxon>Embryophyta</taxon>
        <taxon>Tracheophyta</taxon>
        <taxon>Spermatophyta</taxon>
        <taxon>Magnoliopsida</taxon>
        <taxon>eudicotyledons</taxon>
        <taxon>Gunneridae</taxon>
        <taxon>Pentapetalae</taxon>
        <taxon>rosids</taxon>
        <taxon>fabids</taxon>
        <taxon>Fabales</taxon>
        <taxon>Fabaceae</taxon>
        <taxon>Papilionoideae</taxon>
        <taxon>50 kb inversion clade</taxon>
        <taxon>dalbergioids sensu lato</taxon>
        <taxon>Dalbergieae</taxon>
        <taxon>Pterocarpus clade</taxon>
        <taxon>Arachis</taxon>
    </lineage>
</organism>
<dbReference type="InterPro" id="IPR029480">
    <property type="entry name" value="Transpos_assoc"/>
</dbReference>
<dbReference type="PANTHER" id="PTHR10775">
    <property type="entry name" value="OS08G0208400 PROTEIN"/>
    <property type="match status" value="1"/>
</dbReference>
<dbReference type="Pfam" id="PF02992">
    <property type="entry name" value="Transposase_21"/>
    <property type="match status" value="1"/>
</dbReference>
<dbReference type="PANTHER" id="PTHR10775:SF166">
    <property type="entry name" value="OS04G0146034 PROTEIN"/>
    <property type="match status" value="1"/>
</dbReference>
<dbReference type="KEGG" id="adu:107478695"/>
<name>A0A6P4CPM5_ARADU</name>
<protein>
    <submittedName>
        <fullName evidence="3">Uncharacterized protein LOC107478695</fullName>
    </submittedName>
</protein>
<feature type="domain" description="Transposase-associated" evidence="1">
    <location>
        <begin position="6"/>
        <end position="86"/>
    </location>
</feature>
<reference evidence="3" key="2">
    <citation type="submission" date="2025-08" db="UniProtKB">
        <authorList>
            <consortium name="RefSeq"/>
        </authorList>
    </citation>
    <scope>IDENTIFICATION</scope>
    <source>
        <tissue evidence="3">Whole plant</tissue>
    </source>
</reference>
<evidence type="ECO:0000313" key="2">
    <source>
        <dbReference type="Proteomes" id="UP000515211"/>
    </source>
</evidence>
<accession>A0A6P4CPM5</accession>
<proteinExistence type="predicted"/>
<dbReference type="Pfam" id="PF13963">
    <property type="entry name" value="Transpos_assoc"/>
    <property type="match status" value="1"/>
</dbReference>
<gene>
    <name evidence="3" type="primary">LOC107478695</name>
</gene>
<dbReference type="RefSeq" id="XP_015954314.1">
    <property type="nucleotide sequence ID" value="XM_016098828.1"/>
</dbReference>
<dbReference type="OrthoDB" id="1422462at2759"/>
<keyword evidence="2" id="KW-1185">Reference proteome</keyword>
<sequence>MKNQNRSWMYDRTYDQRRGLKPSFIKGVNEFVDVCTRTHEFLKGGLVRCPCARCQSGTFKQLVDIKIDLYTHGFKPNYWVWIEHGEEIPTENQIRIEEDIESSSELDGVTWEENFDRYHEMVVDALQLEFHMYMQPTVEEPNRDAKRFYDLLDSVSKPLWENCIHSRLSLASRMLSIKSEGNQSQGSFDQWATLFREMQTTPNEIPANYYEAKKIVFQLGFKEVKIDCCVNGCMIYYKEEKDLRQCKFCGEQRFKPRKEKNKEVPYKRIHYLPLIPRLQRLYASMSTAPHMLWHHQNRRNDDVMTHPSHGEAWKHFDTKHPHFASEPRNVRLGLCSDGFSPNVHFSTPYSCWPVIVTPYNLPPHMCMKDPFLFLTCIIPGKENPKAKSDVYLQPLIDELKELWDEGVLTYDIHSKS</sequence>
<evidence type="ECO:0000259" key="1">
    <source>
        <dbReference type="Pfam" id="PF13963"/>
    </source>
</evidence>
<reference evidence="2" key="1">
    <citation type="journal article" date="2016" name="Nat. Genet.">
        <title>The genome sequences of Arachis duranensis and Arachis ipaensis, the diploid ancestors of cultivated peanut.</title>
        <authorList>
            <person name="Bertioli D.J."/>
            <person name="Cannon S.B."/>
            <person name="Froenicke L."/>
            <person name="Huang G."/>
            <person name="Farmer A.D."/>
            <person name="Cannon E.K."/>
            <person name="Liu X."/>
            <person name="Gao D."/>
            <person name="Clevenger J."/>
            <person name="Dash S."/>
            <person name="Ren L."/>
            <person name="Moretzsohn M.C."/>
            <person name="Shirasawa K."/>
            <person name="Huang W."/>
            <person name="Vidigal B."/>
            <person name="Abernathy B."/>
            <person name="Chu Y."/>
            <person name="Niederhuth C.E."/>
            <person name="Umale P."/>
            <person name="Araujo A.C."/>
            <person name="Kozik A."/>
            <person name="Kim K.D."/>
            <person name="Burow M.D."/>
            <person name="Varshney R.K."/>
            <person name="Wang X."/>
            <person name="Zhang X."/>
            <person name="Barkley N."/>
            <person name="Guimaraes P.M."/>
            <person name="Isobe S."/>
            <person name="Guo B."/>
            <person name="Liao B."/>
            <person name="Stalker H.T."/>
            <person name="Schmitz R.J."/>
            <person name="Scheffler B.E."/>
            <person name="Leal-Bertioli S.C."/>
            <person name="Xun X."/>
            <person name="Jackson S.A."/>
            <person name="Michelmore R."/>
            <person name="Ozias-Akins P."/>
        </authorList>
    </citation>
    <scope>NUCLEOTIDE SEQUENCE [LARGE SCALE GENOMIC DNA]</scope>
    <source>
        <strain evidence="2">cv. V14167</strain>
    </source>
</reference>
<dbReference type="InterPro" id="IPR004242">
    <property type="entry name" value="Transposase_21"/>
</dbReference>
<dbReference type="AlphaFoldDB" id="A0A6P4CPM5"/>
<evidence type="ECO:0000313" key="3">
    <source>
        <dbReference type="RefSeq" id="XP_015954314.1"/>
    </source>
</evidence>
<dbReference type="Proteomes" id="UP000515211">
    <property type="component" value="Chromosome 3"/>
</dbReference>
<dbReference type="GeneID" id="107478695"/>